<reference evidence="8" key="1">
    <citation type="journal article" date="2017" name="Nat. Microbiol.">
        <title>Global analysis of biosynthetic gene clusters reveals vast potential of secondary metabolite production in Penicillium species.</title>
        <authorList>
            <person name="Nielsen J.C."/>
            <person name="Grijseels S."/>
            <person name="Prigent S."/>
            <person name="Ji B."/>
            <person name="Dainat J."/>
            <person name="Nielsen K.F."/>
            <person name="Frisvad J.C."/>
            <person name="Workman M."/>
            <person name="Nielsen J."/>
        </authorList>
    </citation>
    <scope>NUCLEOTIDE SEQUENCE [LARGE SCALE GENOMIC DNA]</scope>
    <source>
        <strain evidence="8">IBT 24891</strain>
    </source>
</reference>
<evidence type="ECO:0000256" key="6">
    <source>
        <dbReference type="SAM" id="Phobius"/>
    </source>
</evidence>
<evidence type="ECO:0000256" key="2">
    <source>
        <dbReference type="ARBA" id="ARBA00008974"/>
    </source>
</evidence>
<dbReference type="GO" id="GO:0015205">
    <property type="term" value="F:nucleobase transmembrane transporter activity"/>
    <property type="evidence" value="ECO:0007669"/>
    <property type="project" value="TreeGrafter"/>
</dbReference>
<feature type="transmembrane region" description="Helical" evidence="6">
    <location>
        <begin position="194"/>
        <end position="216"/>
    </location>
</feature>
<feature type="transmembrane region" description="Helical" evidence="6">
    <location>
        <begin position="45"/>
        <end position="66"/>
    </location>
</feature>
<feature type="transmembrane region" description="Helical" evidence="6">
    <location>
        <begin position="478"/>
        <end position="501"/>
    </location>
</feature>
<dbReference type="STRING" id="303698.A0A1V6TAG6"/>
<evidence type="ECO:0000256" key="3">
    <source>
        <dbReference type="ARBA" id="ARBA00022692"/>
    </source>
</evidence>
<dbReference type="OrthoDB" id="2018619at2759"/>
<dbReference type="AlphaFoldDB" id="A0A1V6TAG6"/>
<feature type="transmembrane region" description="Helical" evidence="6">
    <location>
        <begin position="72"/>
        <end position="96"/>
    </location>
</feature>
<dbReference type="Pfam" id="PF02133">
    <property type="entry name" value="Transp_cyt_pur"/>
    <property type="match status" value="1"/>
</dbReference>
<dbReference type="InterPro" id="IPR045225">
    <property type="entry name" value="Uracil/uridine/allantoin_perm"/>
</dbReference>
<evidence type="ECO:0000256" key="1">
    <source>
        <dbReference type="ARBA" id="ARBA00004141"/>
    </source>
</evidence>
<dbReference type="PANTHER" id="PTHR30618:SF4">
    <property type="entry name" value="ALLANTOIN PERMEASE"/>
    <property type="match status" value="1"/>
</dbReference>
<comment type="similarity">
    <text evidence="2">Belongs to the purine-cytosine permease (2.A.39) family.</text>
</comment>
<evidence type="ECO:0000256" key="5">
    <source>
        <dbReference type="ARBA" id="ARBA00023136"/>
    </source>
</evidence>
<keyword evidence="5 6" id="KW-0472">Membrane</keyword>
<dbReference type="EMBL" id="MLKD01000010">
    <property type="protein sequence ID" value="OQE22633.1"/>
    <property type="molecule type" value="Genomic_DNA"/>
</dbReference>
<comment type="caution">
    <text evidence="7">The sequence shown here is derived from an EMBL/GenBank/DDBJ whole genome shotgun (WGS) entry which is preliminary data.</text>
</comment>
<feature type="transmembrane region" description="Helical" evidence="6">
    <location>
        <begin position="399"/>
        <end position="417"/>
    </location>
</feature>
<sequence length="549" mass="60158">MNAVRNVLSSIRLKDGPGKDATRWINDDLRPLPPSRRRWTGMTYLGWWSIWMMGLSNFQVGSSLVAMNLTVWQAMVVVIIGRFIIAAAAIGNGAVGSRWHIGFPVFSRIIWGMRGSYGAILLRILLGLVGFAVQSWNGGLCITALLSAIFPSYFHLRNTIPESSHVTTSQIIGWFVFLALSVPLIYVRPERAPMAMAVMNILTLVTILGILIWALTAAHGVGPMLSESANSVPSSQLGWSMLSGINAVIGTVAPALMSQPDFSRFARREKDQVWGQAVAFIVVGTIMPLFGCMVSSATLKIYGEAIWNPPVLIVVWLSHKYDSATRAAAAFAGIGMTISQLAVLVVDNAYSVGIDLCGLFPAFLNIRRGSYVGLVLGMAFCPWELLSSAAVFLSVISGFTVFFGPICGIQICDYWVLRRQHLRLSDLYHIRSEGIYYYFHGLNWRSLVAWVTGWAPLLPGFIQTVQPAIPLRTSIAKLYNVAFVFGFTISFVVHLGLNLIFPPPGLGEVDDTDVFLTFTRDEAQALGGQGESPADSEIIEVDREELKMA</sequence>
<dbReference type="Proteomes" id="UP000191285">
    <property type="component" value="Unassembled WGS sequence"/>
</dbReference>
<feature type="transmembrane region" description="Helical" evidence="6">
    <location>
        <begin position="170"/>
        <end position="187"/>
    </location>
</feature>
<keyword evidence="8" id="KW-1185">Reference proteome</keyword>
<feature type="transmembrane region" description="Helical" evidence="6">
    <location>
        <begin position="327"/>
        <end position="350"/>
    </location>
</feature>
<evidence type="ECO:0000313" key="8">
    <source>
        <dbReference type="Proteomes" id="UP000191285"/>
    </source>
</evidence>
<dbReference type="CDD" id="cd11482">
    <property type="entry name" value="SLC-NCS1sbd_NRT1-like"/>
    <property type="match status" value="1"/>
</dbReference>
<protein>
    <submittedName>
        <fullName evidence="7">Uncharacterized protein</fullName>
    </submittedName>
</protein>
<keyword evidence="3 6" id="KW-0812">Transmembrane</keyword>
<evidence type="ECO:0000256" key="4">
    <source>
        <dbReference type="ARBA" id="ARBA00022989"/>
    </source>
</evidence>
<dbReference type="GO" id="GO:0005886">
    <property type="term" value="C:plasma membrane"/>
    <property type="evidence" value="ECO:0007669"/>
    <property type="project" value="TreeGrafter"/>
</dbReference>
<feature type="transmembrane region" description="Helical" evidence="6">
    <location>
        <begin position="236"/>
        <end position="256"/>
    </location>
</feature>
<gene>
    <name evidence="7" type="ORF">PENSTE_c010G08891</name>
</gene>
<comment type="subcellular location">
    <subcellularLocation>
        <location evidence="1">Membrane</location>
        <topology evidence="1">Multi-pass membrane protein</topology>
    </subcellularLocation>
</comment>
<organism evidence="7 8">
    <name type="scientific">Penicillium steckii</name>
    <dbReference type="NCBI Taxonomy" id="303698"/>
    <lineage>
        <taxon>Eukaryota</taxon>
        <taxon>Fungi</taxon>
        <taxon>Dikarya</taxon>
        <taxon>Ascomycota</taxon>
        <taxon>Pezizomycotina</taxon>
        <taxon>Eurotiomycetes</taxon>
        <taxon>Eurotiomycetidae</taxon>
        <taxon>Eurotiales</taxon>
        <taxon>Aspergillaceae</taxon>
        <taxon>Penicillium</taxon>
    </lineage>
</organism>
<proteinExistence type="inferred from homology"/>
<feature type="transmembrane region" description="Helical" evidence="6">
    <location>
        <begin position="117"/>
        <end position="150"/>
    </location>
</feature>
<evidence type="ECO:0000313" key="7">
    <source>
        <dbReference type="EMBL" id="OQE22633.1"/>
    </source>
</evidence>
<dbReference type="InterPro" id="IPR001248">
    <property type="entry name" value="Pur-cyt_permease"/>
</dbReference>
<dbReference type="PANTHER" id="PTHR30618">
    <property type="entry name" value="NCS1 FAMILY PURINE/PYRIMIDINE TRANSPORTER"/>
    <property type="match status" value="1"/>
</dbReference>
<accession>A0A1V6TAG6</accession>
<dbReference type="Gene3D" id="1.10.4160.10">
    <property type="entry name" value="Hydantoin permease"/>
    <property type="match status" value="1"/>
</dbReference>
<feature type="transmembrane region" description="Helical" evidence="6">
    <location>
        <begin position="277"/>
        <end position="302"/>
    </location>
</feature>
<keyword evidence="4 6" id="KW-1133">Transmembrane helix</keyword>
<name>A0A1V6TAG6_9EURO</name>